<keyword evidence="2 8" id="KW-0813">Transport</keyword>
<evidence type="ECO:0000313" key="10">
    <source>
        <dbReference type="EMBL" id="MBM6774004.1"/>
    </source>
</evidence>
<evidence type="ECO:0000256" key="1">
    <source>
        <dbReference type="ARBA" id="ARBA00004429"/>
    </source>
</evidence>
<dbReference type="SUPFAM" id="SSF161098">
    <property type="entry name" value="MetI-like"/>
    <property type="match status" value="1"/>
</dbReference>
<keyword evidence="4" id="KW-0997">Cell inner membrane</keyword>
<accession>A0ABS2F0C8</accession>
<feature type="transmembrane region" description="Helical" evidence="8">
    <location>
        <begin position="145"/>
        <end position="167"/>
    </location>
</feature>
<keyword evidence="7 8" id="KW-0472">Membrane</keyword>
<dbReference type="Gene3D" id="1.10.3720.10">
    <property type="entry name" value="MetI-like"/>
    <property type="match status" value="1"/>
</dbReference>
<evidence type="ECO:0000256" key="6">
    <source>
        <dbReference type="ARBA" id="ARBA00022989"/>
    </source>
</evidence>
<dbReference type="InterPro" id="IPR035906">
    <property type="entry name" value="MetI-like_sf"/>
</dbReference>
<keyword evidence="6 8" id="KW-1133">Transmembrane helix</keyword>
<name>A0ABS2F0C8_9ACTN</name>
<evidence type="ECO:0000256" key="8">
    <source>
        <dbReference type="RuleBase" id="RU363032"/>
    </source>
</evidence>
<dbReference type="EMBL" id="JACSNQ010000001">
    <property type="protein sequence ID" value="MBM6774004.1"/>
    <property type="molecule type" value="Genomic_DNA"/>
</dbReference>
<dbReference type="PROSITE" id="PS50928">
    <property type="entry name" value="ABC_TM1"/>
    <property type="match status" value="1"/>
</dbReference>
<evidence type="ECO:0000256" key="2">
    <source>
        <dbReference type="ARBA" id="ARBA00022448"/>
    </source>
</evidence>
<protein>
    <submittedName>
        <fullName evidence="10">ABC transporter permease subunit</fullName>
    </submittedName>
</protein>
<feature type="transmembrane region" description="Helical" evidence="8">
    <location>
        <begin position="187"/>
        <end position="209"/>
    </location>
</feature>
<organism evidence="10 11">
    <name type="scientific">Olsenella profusa</name>
    <dbReference type="NCBI Taxonomy" id="138595"/>
    <lineage>
        <taxon>Bacteria</taxon>
        <taxon>Bacillati</taxon>
        <taxon>Actinomycetota</taxon>
        <taxon>Coriobacteriia</taxon>
        <taxon>Coriobacteriales</taxon>
        <taxon>Atopobiaceae</taxon>
        <taxon>Olsenella</taxon>
    </lineage>
</organism>
<evidence type="ECO:0000256" key="7">
    <source>
        <dbReference type="ARBA" id="ARBA00023136"/>
    </source>
</evidence>
<keyword evidence="5 8" id="KW-0812">Transmembrane</keyword>
<dbReference type="CDD" id="cd06261">
    <property type="entry name" value="TM_PBP2"/>
    <property type="match status" value="1"/>
</dbReference>
<keyword evidence="11" id="KW-1185">Reference proteome</keyword>
<gene>
    <name evidence="10" type="ORF">H9X80_00315</name>
</gene>
<comment type="subcellular location">
    <subcellularLocation>
        <location evidence="1">Cell inner membrane</location>
        <topology evidence="1">Multi-pass membrane protein</topology>
    </subcellularLocation>
    <subcellularLocation>
        <location evidence="8">Cell membrane</location>
        <topology evidence="8">Multi-pass membrane protein</topology>
    </subcellularLocation>
</comment>
<comment type="caution">
    <text evidence="10">The sequence shown here is derived from an EMBL/GenBank/DDBJ whole genome shotgun (WGS) entry which is preliminary data.</text>
</comment>
<evidence type="ECO:0000259" key="9">
    <source>
        <dbReference type="PROSITE" id="PS50928"/>
    </source>
</evidence>
<keyword evidence="3" id="KW-1003">Cell membrane</keyword>
<feature type="transmembrane region" description="Helical" evidence="8">
    <location>
        <begin position="77"/>
        <end position="100"/>
    </location>
</feature>
<evidence type="ECO:0000256" key="5">
    <source>
        <dbReference type="ARBA" id="ARBA00022692"/>
    </source>
</evidence>
<feature type="transmembrane region" description="Helical" evidence="8">
    <location>
        <begin position="112"/>
        <end position="133"/>
    </location>
</feature>
<dbReference type="PANTHER" id="PTHR43357">
    <property type="entry name" value="INNER MEMBRANE ABC TRANSPORTER PERMEASE PROTEIN YDCV"/>
    <property type="match status" value="1"/>
</dbReference>
<feature type="transmembrane region" description="Helical" evidence="8">
    <location>
        <begin position="245"/>
        <end position="265"/>
    </location>
</feature>
<evidence type="ECO:0000256" key="3">
    <source>
        <dbReference type="ARBA" id="ARBA00022475"/>
    </source>
</evidence>
<comment type="similarity">
    <text evidence="8">Belongs to the binding-protein-dependent transport system permease family.</text>
</comment>
<dbReference type="Proteomes" id="UP000712527">
    <property type="component" value="Unassembled WGS sequence"/>
</dbReference>
<evidence type="ECO:0000313" key="11">
    <source>
        <dbReference type="Proteomes" id="UP000712527"/>
    </source>
</evidence>
<dbReference type="RefSeq" id="WP_204792354.1">
    <property type="nucleotide sequence ID" value="NZ_JACSNQ010000001.1"/>
</dbReference>
<reference evidence="10 11" key="1">
    <citation type="journal article" date="2021" name="Sci. Rep.">
        <title>The distribution of antibiotic resistance genes in chicken gut microbiota commensals.</title>
        <authorList>
            <person name="Juricova H."/>
            <person name="Matiasovicova J."/>
            <person name="Kubasova T."/>
            <person name="Cejkova D."/>
            <person name="Rychlik I."/>
        </authorList>
    </citation>
    <scope>NUCLEOTIDE SEQUENCE [LARGE SCALE GENOMIC DNA]</scope>
    <source>
        <strain evidence="10 11">An794</strain>
    </source>
</reference>
<dbReference type="Pfam" id="PF00528">
    <property type="entry name" value="BPD_transp_1"/>
    <property type="match status" value="1"/>
</dbReference>
<proteinExistence type="inferred from homology"/>
<dbReference type="InterPro" id="IPR000515">
    <property type="entry name" value="MetI-like"/>
</dbReference>
<feature type="domain" description="ABC transmembrane type-1" evidence="9">
    <location>
        <begin position="74"/>
        <end position="264"/>
    </location>
</feature>
<evidence type="ECO:0000256" key="4">
    <source>
        <dbReference type="ARBA" id="ARBA00022519"/>
    </source>
</evidence>
<sequence>MSSKSKAVRAAAPGKKTPLAAKIFLGIVALYLLIPFLTTLVYSLFIEWTDVLPSGFTLRNYAELFTNMTFWASIGRTLILCLVSVAITIVLLLLAMYVVVAVNKKLGRFMQFVCMIPYALQGVILSIGIISLYTGTGTILSNRMFMLFGAYTILVLPYIYQGIRNALNAIDANMLMQAAEMLGCGRFRAYVQVVLPNIMSGILVSSLLAESIVFGDFVLANNIAGTNYQNIQVFLQANMARSSGLSSAIVVIIFLVVAAVTAIVLKLQKSSQNR</sequence>
<feature type="transmembrane region" description="Helical" evidence="8">
    <location>
        <begin position="21"/>
        <end position="45"/>
    </location>
</feature>
<dbReference type="PANTHER" id="PTHR43357:SF4">
    <property type="entry name" value="INNER MEMBRANE ABC TRANSPORTER PERMEASE PROTEIN YDCV"/>
    <property type="match status" value="1"/>
</dbReference>